<sequence length="116" mass="12603">METYEVARFEHVGDVRRVFVTQDESGLVVREDLSGPSVLVAYGDESRSLRASFDAAAVESLLDAVASAGAEGSLREYLADERHDIVDLMDLCDARGVPYAFTGMGSESGIQFRPAR</sequence>
<evidence type="ECO:0000313" key="2">
    <source>
        <dbReference type="Proteomes" id="UP000712527"/>
    </source>
</evidence>
<name>A0ABS2F0A9_9ACTN</name>
<dbReference type="EMBL" id="JACSNQ010000003">
    <property type="protein sequence ID" value="MBM6774411.1"/>
    <property type="molecule type" value="Genomic_DNA"/>
</dbReference>
<reference evidence="1 2" key="1">
    <citation type="journal article" date="2021" name="Sci. Rep.">
        <title>The distribution of antibiotic resistance genes in chicken gut microbiota commensals.</title>
        <authorList>
            <person name="Juricova H."/>
            <person name="Matiasovicova J."/>
            <person name="Kubasova T."/>
            <person name="Cejkova D."/>
            <person name="Rychlik I."/>
        </authorList>
    </citation>
    <scope>NUCLEOTIDE SEQUENCE [LARGE SCALE GENOMIC DNA]</scope>
    <source>
        <strain evidence="1 2">An794</strain>
    </source>
</reference>
<evidence type="ECO:0000313" key="1">
    <source>
        <dbReference type="EMBL" id="MBM6774411.1"/>
    </source>
</evidence>
<comment type="caution">
    <text evidence="1">The sequence shown here is derived from an EMBL/GenBank/DDBJ whole genome shotgun (WGS) entry which is preliminary data.</text>
</comment>
<dbReference type="RefSeq" id="WP_204792775.1">
    <property type="nucleotide sequence ID" value="NZ_JACSNQ010000003.1"/>
</dbReference>
<dbReference type="Proteomes" id="UP000712527">
    <property type="component" value="Unassembled WGS sequence"/>
</dbReference>
<protein>
    <submittedName>
        <fullName evidence="1">Uncharacterized protein</fullName>
    </submittedName>
</protein>
<gene>
    <name evidence="1" type="ORF">H9X80_02440</name>
</gene>
<keyword evidence="2" id="KW-1185">Reference proteome</keyword>
<proteinExistence type="predicted"/>
<organism evidence="1 2">
    <name type="scientific">Olsenella profusa</name>
    <dbReference type="NCBI Taxonomy" id="138595"/>
    <lineage>
        <taxon>Bacteria</taxon>
        <taxon>Bacillati</taxon>
        <taxon>Actinomycetota</taxon>
        <taxon>Coriobacteriia</taxon>
        <taxon>Coriobacteriales</taxon>
        <taxon>Atopobiaceae</taxon>
        <taxon>Olsenella</taxon>
    </lineage>
</organism>
<accession>A0ABS2F0A9</accession>